<sequence>MALIMATCVAASTLAAPPATAQPSGLSLKSLSFASKRVDVREQSVAVTLTWTVRNTNPEAEYLSGSVRLRMAGSTPGTYVGTTRDINFWLYTSWEGVRHVSGNAQESTYEYDFAVPRYGKTTSALWVVAGFNASDDKGATLSLEGAQLARHRPWLKAQTAVDSTPPVIDSIEITGSFPYAYVGDRSISLGYRAGLRDSQAGFWKGTLRLAGPNGQVLTAPFEANLSVFDTSCRPSGFSEMSCQFLLDVPAGTTSGAWQVVEVTLVDNVDNQTTVVPPDTAPITLTSNEVVSAANFTATPNPVNNWTQNATTRLRMDVTGAQNGVGTVQLDFDTPGCRQDNAGPVVDPDGGISVGVLVSRNTAECVVTRLIMVDGAGNAAVYGDLFGAPDPGLTINRLPNTTPPAVSAATLTPTTVTRSEAPNVWPTLTMQVTAPIAPVNQYALYLYDAAGNIVAQQSGGTSGAGPDGTLRLYGYLPYDIAAGTYSYGFTLYDASGLRSSYGVNGQPLAGGPLEITVTDD</sequence>
<reference evidence="2 3" key="1">
    <citation type="submission" date="2024-04" db="EMBL/GenBank/DDBJ databases">
        <title>Polymorphospora sp. isolated from Baiyangdian Lake in Xiong'an New Area.</title>
        <authorList>
            <person name="Zhang X."/>
            <person name="Liu J."/>
        </authorList>
    </citation>
    <scope>NUCLEOTIDE SEQUENCE [LARGE SCALE GENOMIC DNA]</scope>
    <source>
        <strain evidence="2 3">2-325</strain>
    </source>
</reference>
<evidence type="ECO:0000313" key="3">
    <source>
        <dbReference type="Proteomes" id="UP001582793"/>
    </source>
</evidence>
<feature type="signal peptide" evidence="1">
    <location>
        <begin position="1"/>
        <end position="21"/>
    </location>
</feature>
<evidence type="ECO:0000256" key="1">
    <source>
        <dbReference type="SAM" id="SignalP"/>
    </source>
</evidence>
<feature type="chain" id="PRO_5046476137" evidence="1">
    <location>
        <begin position="22"/>
        <end position="519"/>
    </location>
</feature>
<protein>
    <submittedName>
        <fullName evidence="2">Uncharacterized protein</fullName>
    </submittedName>
</protein>
<dbReference type="EMBL" id="JBCGDC010000015">
    <property type="protein sequence ID" value="MFB6393009.1"/>
    <property type="molecule type" value="Genomic_DNA"/>
</dbReference>
<keyword evidence="3" id="KW-1185">Reference proteome</keyword>
<dbReference type="RefSeq" id="WP_375733651.1">
    <property type="nucleotide sequence ID" value="NZ_JBCGDC010000015.1"/>
</dbReference>
<comment type="caution">
    <text evidence="2">The sequence shown here is derived from an EMBL/GenBank/DDBJ whole genome shotgun (WGS) entry which is preliminary data.</text>
</comment>
<organism evidence="2 3">
    <name type="scientific">Polymorphospora lycopeni</name>
    <dbReference type="NCBI Taxonomy" id="3140240"/>
    <lineage>
        <taxon>Bacteria</taxon>
        <taxon>Bacillati</taxon>
        <taxon>Actinomycetota</taxon>
        <taxon>Actinomycetes</taxon>
        <taxon>Micromonosporales</taxon>
        <taxon>Micromonosporaceae</taxon>
        <taxon>Polymorphospora</taxon>
    </lineage>
</organism>
<accession>A0ABV5CLY1</accession>
<keyword evidence="1" id="KW-0732">Signal</keyword>
<name>A0ABV5CLY1_9ACTN</name>
<dbReference type="Proteomes" id="UP001582793">
    <property type="component" value="Unassembled WGS sequence"/>
</dbReference>
<proteinExistence type="predicted"/>
<evidence type="ECO:0000313" key="2">
    <source>
        <dbReference type="EMBL" id="MFB6393009.1"/>
    </source>
</evidence>
<gene>
    <name evidence="2" type="ORF">AAFH96_07780</name>
</gene>